<reference evidence="2 3" key="1">
    <citation type="submission" date="2014-12" db="EMBL/GenBank/DDBJ databases">
        <title>Genome assembly of Enhygromyxa salina DSM 15201.</title>
        <authorList>
            <person name="Sharma G."/>
            <person name="Subramanian S."/>
        </authorList>
    </citation>
    <scope>NUCLEOTIDE SEQUENCE [LARGE SCALE GENOMIC DNA]</scope>
    <source>
        <strain evidence="2 3">DSM 15201</strain>
    </source>
</reference>
<gene>
    <name evidence="2" type="ORF">DB30_01196</name>
</gene>
<organism evidence="2 3">
    <name type="scientific">Enhygromyxa salina</name>
    <dbReference type="NCBI Taxonomy" id="215803"/>
    <lineage>
        <taxon>Bacteria</taxon>
        <taxon>Pseudomonadati</taxon>
        <taxon>Myxococcota</taxon>
        <taxon>Polyangia</taxon>
        <taxon>Nannocystales</taxon>
        <taxon>Nannocystaceae</taxon>
        <taxon>Enhygromyxa</taxon>
    </lineage>
</organism>
<dbReference type="InterPro" id="IPR025605">
    <property type="entry name" value="OST-HTH/LOTUS_dom"/>
</dbReference>
<proteinExistence type="predicted"/>
<evidence type="ECO:0000313" key="3">
    <source>
        <dbReference type="Proteomes" id="UP000031599"/>
    </source>
</evidence>
<comment type="caution">
    <text evidence="2">The sequence shown here is derived from an EMBL/GenBank/DDBJ whole genome shotgun (WGS) entry which is preliminary data.</text>
</comment>
<accession>A0A0C2CN22</accession>
<dbReference type="Pfam" id="PF12872">
    <property type="entry name" value="OST-HTH"/>
    <property type="match status" value="1"/>
</dbReference>
<dbReference type="Proteomes" id="UP000031599">
    <property type="component" value="Unassembled WGS sequence"/>
</dbReference>
<name>A0A0C2CN22_9BACT</name>
<evidence type="ECO:0000313" key="2">
    <source>
        <dbReference type="EMBL" id="KIG12631.1"/>
    </source>
</evidence>
<protein>
    <recommendedName>
        <fullName evidence="1">HTH OST-type domain-containing protein</fullName>
    </recommendedName>
</protein>
<dbReference type="EMBL" id="JMCC02000123">
    <property type="protein sequence ID" value="KIG12631.1"/>
    <property type="molecule type" value="Genomic_DNA"/>
</dbReference>
<dbReference type="Gene3D" id="3.30.420.610">
    <property type="entry name" value="LOTUS domain-like"/>
    <property type="match status" value="1"/>
</dbReference>
<dbReference type="InterPro" id="IPR041966">
    <property type="entry name" value="LOTUS-like"/>
</dbReference>
<dbReference type="AlphaFoldDB" id="A0A0C2CN22"/>
<feature type="domain" description="HTH OST-type" evidence="1">
    <location>
        <begin position="6"/>
        <end position="44"/>
    </location>
</feature>
<sequence length="262" mass="29649">MGKPEVHLAELGLQVRRKLPGFTVESYGYASFTELLTAATDIGVVRFGPKSEDRWFVFGGLTQPASMPVEDHEIVHTIWNACVDIDVSHRGWVDLSDCHVETDPDGVADEPERYVEMPRFDRTRQVKLLQSFAEDNEDPTRAALLAVASTWRSEHSPYRQLLGELQALGLRRAWFEYLRRAVSAELRAWASEHGLPIAKLFRPPTKPKAAAARTQATRDERRMFGLDEDQLRAFLKAAIDEMTLEELGQWPVPARLLLTKPG</sequence>
<evidence type="ECO:0000259" key="1">
    <source>
        <dbReference type="Pfam" id="PF12872"/>
    </source>
</evidence>